<organism evidence="1 2">
    <name type="scientific">Smallanthus sonchifolius</name>
    <dbReference type="NCBI Taxonomy" id="185202"/>
    <lineage>
        <taxon>Eukaryota</taxon>
        <taxon>Viridiplantae</taxon>
        <taxon>Streptophyta</taxon>
        <taxon>Embryophyta</taxon>
        <taxon>Tracheophyta</taxon>
        <taxon>Spermatophyta</taxon>
        <taxon>Magnoliopsida</taxon>
        <taxon>eudicotyledons</taxon>
        <taxon>Gunneridae</taxon>
        <taxon>Pentapetalae</taxon>
        <taxon>asterids</taxon>
        <taxon>campanulids</taxon>
        <taxon>Asterales</taxon>
        <taxon>Asteraceae</taxon>
        <taxon>Asteroideae</taxon>
        <taxon>Heliantheae alliance</taxon>
        <taxon>Millerieae</taxon>
        <taxon>Smallanthus</taxon>
    </lineage>
</organism>
<gene>
    <name evidence="1" type="ORF">L1987_42653</name>
</gene>
<sequence length="247" mass="27570">MGNFHIFADIVRFKRDDSVPITGKKTQNPIQQKWESNFVQLGSDCMILGKMIEVTSIPNLYRICAKEGFEEVEIRRACILTRQKSFLMEDIKVEVEGQVFDVHVKEFSSWTTSFLKVNTLPDEEGSDILVLDSAREMEVHSEDPFAIYEANSQVGEVGRVGLASYDTSNPLEPRGFEKAKNSSTSEKGVEVSSKHKGVGSTSWSGGSMINEVSKIIDIRKVMGFDMEGCAGDLNKMINKISENVVDQ</sequence>
<dbReference type="Proteomes" id="UP001056120">
    <property type="component" value="Linkage Group LG14"/>
</dbReference>
<name>A0ACB9GJ72_9ASTR</name>
<reference evidence="1 2" key="2">
    <citation type="journal article" date="2022" name="Mol. Ecol. Resour.">
        <title>The genomes of chicory, endive, great burdock and yacon provide insights into Asteraceae paleo-polyploidization history and plant inulin production.</title>
        <authorList>
            <person name="Fan W."/>
            <person name="Wang S."/>
            <person name="Wang H."/>
            <person name="Wang A."/>
            <person name="Jiang F."/>
            <person name="Liu H."/>
            <person name="Zhao H."/>
            <person name="Xu D."/>
            <person name="Zhang Y."/>
        </authorList>
    </citation>
    <scope>NUCLEOTIDE SEQUENCE [LARGE SCALE GENOMIC DNA]</scope>
    <source>
        <strain evidence="2">cv. Yunnan</strain>
        <tissue evidence="1">Leaves</tissue>
    </source>
</reference>
<evidence type="ECO:0000313" key="1">
    <source>
        <dbReference type="EMBL" id="KAI3783569.1"/>
    </source>
</evidence>
<evidence type="ECO:0000313" key="2">
    <source>
        <dbReference type="Proteomes" id="UP001056120"/>
    </source>
</evidence>
<reference evidence="2" key="1">
    <citation type="journal article" date="2022" name="Mol. Ecol. Resour.">
        <title>The genomes of chicory, endive, great burdock and yacon provide insights into Asteraceae palaeo-polyploidization history and plant inulin production.</title>
        <authorList>
            <person name="Fan W."/>
            <person name="Wang S."/>
            <person name="Wang H."/>
            <person name="Wang A."/>
            <person name="Jiang F."/>
            <person name="Liu H."/>
            <person name="Zhao H."/>
            <person name="Xu D."/>
            <person name="Zhang Y."/>
        </authorList>
    </citation>
    <scope>NUCLEOTIDE SEQUENCE [LARGE SCALE GENOMIC DNA]</scope>
    <source>
        <strain evidence="2">cv. Yunnan</strain>
    </source>
</reference>
<accession>A0ACB9GJ72</accession>
<dbReference type="EMBL" id="CM042031">
    <property type="protein sequence ID" value="KAI3783569.1"/>
    <property type="molecule type" value="Genomic_DNA"/>
</dbReference>
<protein>
    <submittedName>
        <fullName evidence="1">Uncharacterized protein</fullName>
    </submittedName>
</protein>
<comment type="caution">
    <text evidence="1">The sequence shown here is derived from an EMBL/GenBank/DDBJ whole genome shotgun (WGS) entry which is preliminary data.</text>
</comment>
<proteinExistence type="predicted"/>
<keyword evidence="2" id="KW-1185">Reference proteome</keyword>